<protein>
    <submittedName>
        <fullName evidence="9">P-loop containing nucleoside triphosphate hydrolase protein</fullName>
    </submittedName>
</protein>
<name>A0A3N4LVE9_9PEZI</name>
<dbReference type="InterPro" id="IPR052093">
    <property type="entry name" value="HR_Repair_Mediator"/>
</dbReference>
<dbReference type="InterPro" id="IPR020588">
    <property type="entry name" value="RecA_ATP-bd"/>
</dbReference>
<evidence type="ECO:0000313" key="9">
    <source>
        <dbReference type="EMBL" id="RPB24621.1"/>
    </source>
</evidence>
<keyword evidence="9" id="KW-0378">Hydrolase</keyword>
<evidence type="ECO:0000313" key="10">
    <source>
        <dbReference type="Proteomes" id="UP000267821"/>
    </source>
</evidence>
<evidence type="ECO:0000256" key="3">
    <source>
        <dbReference type="ARBA" id="ARBA00022763"/>
    </source>
</evidence>
<dbReference type="STRING" id="1051890.A0A3N4LVE9"/>
<dbReference type="PANTHER" id="PTHR46239:SF1">
    <property type="entry name" value="DNA REPAIR PROTEIN RAD51 HOMOLOG 3"/>
    <property type="match status" value="1"/>
</dbReference>
<sequence length="425" mass="45438">MSHFIQPNTPSSSLAASRHRLPTLSASQALNAQQSQRSQHSTGSKLLDSLLGNKLYAINPPLRSYTRRLVTLGSLGVEASRQESGKETQRGGLAKGKLTEVCGPPGSGKTAFAIQVTANALLAGEKVTWIETAQPLPIARIISILTHLGDPDPHSTLYSLRIIKCPTLAHLLAIILHPPQHTPTSPSTFPESGTGALVIDNISTLFSIAFPPGIDGEFLDRKNVGAAGKVQPSVRRFGIMVDLVEGLGKVAGMRDIVVLVLNQLTTRIIRGAGAYLQPAVVIFRHHVSADTLESPQTATSIRYISILKAGGVGYENEDGPIMSVNINENGISDVEYLPNTDSSGTPELSPSQPLSPTPSTPFPPQPDLEHTNLSHSSSHPRKQTPPISPLKSQGKRKRKREFAVFEDEDGEDGREGILAAWGDGS</sequence>
<dbReference type="GO" id="GO:0140664">
    <property type="term" value="F:ATP-dependent DNA damage sensor activity"/>
    <property type="evidence" value="ECO:0007669"/>
    <property type="project" value="InterPro"/>
</dbReference>
<feature type="compositionally biased region" description="Pro residues" evidence="7">
    <location>
        <begin position="353"/>
        <end position="366"/>
    </location>
</feature>
<evidence type="ECO:0000256" key="1">
    <source>
        <dbReference type="ARBA" id="ARBA00004123"/>
    </source>
</evidence>
<keyword evidence="4" id="KW-0067">ATP-binding</keyword>
<keyword evidence="2" id="KW-0547">Nucleotide-binding</keyword>
<dbReference type="GO" id="GO:0033063">
    <property type="term" value="C:Rad51B-Rad51C-Rad51D-XRCC2 complex"/>
    <property type="evidence" value="ECO:0007669"/>
    <property type="project" value="TreeGrafter"/>
</dbReference>
<evidence type="ECO:0000256" key="6">
    <source>
        <dbReference type="ARBA" id="ARBA00023242"/>
    </source>
</evidence>
<dbReference type="AlphaFoldDB" id="A0A3N4LVE9"/>
<organism evidence="9 10">
    <name type="scientific">Terfezia boudieri ATCC MYA-4762</name>
    <dbReference type="NCBI Taxonomy" id="1051890"/>
    <lineage>
        <taxon>Eukaryota</taxon>
        <taxon>Fungi</taxon>
        <taxon>Dikarya</taxon>
        <taxon>Ascomycota</taxon>
        <taxon>Pezizomycotina</taxon>
        <taxon>Pezizomycetes</taxon>
        <taxon>Pezizales</taxon>
        <taxon>Pezizaceae</taxon>
        <taxon>Terfezia</taxon>
    </lineage>
</organism>
<feature type="compositionally biased region" description="Basic and acidic residues" evidence="7">
    <location>
        <begin position="80"/>
        <end position="89"/>
    </location>
</feature>
<dbReference type="OrthoDB" id="5957327at2759"/>
<keyword evidence="10" id="KW-1185">Reference proteome</keyword>
<evidence type="ECO:0000256" key="4">
    <source>
        <dbReference type="ARBA" id="ARBA00022840"/>
    </source>
</evidence>
<feature type="region of interest" description="Disordered" evidence="7">
    <location>
        <begin position="333"/>
        <end position="425"/>
    </location>
</feature>
<dbReference type="EMBL" id="ML121541">
    <property type="protein sequence ID" value="RPB24621.1"/>
    <property type="molecule type" value="Genomic_DNA"/>
</dbReference>
<dbReference type="GO" id="GO:0000707">
    <property type="term" value="P:meiotic DNA recombinase assembly"/>
    <property type="evidence" value="ECO:0007669"/>
    <property type="project" value="TreeGrafter"/>
</dbReference>
<dbReference type="PROSITE" id="PS50162">
    <property type="entry name" value="RECA_2"/>
    <property type="match status" value="1"/>
</dbReference>
<dbReference type="PANTHER" id="PTHR46239">
    <property type="entry name" value="DNA REPAIR PROTEIN RAD51 HOMOLOG 3 RAD51C"/>
    <property type="match status" value="1"/>
</dbReference>
<dbReference type="GO" id="GO:0005657">
    <property type="term" value="C:replication fork"/>
    <property type="evidence" value="ECO:0007669"/>
    <property type="project" value="TreeGrafter"/>
</dbReference>
<accession>A0A3N4LVE9</accession>
<dbReference type="GO" id="GO:0000400">
    <property type="term" value="F:four-way junction DNA binding"/>
    <property type="evidence" value="ECO:0007669"/>
    <property type="project" value="TreeGrafter"/>
</dbReference>
<dbReference type="SUPFAM" id="SSF52540">
    <property type="entry name" value="P-loop containing nucleoside triphosphate hydrolases"/>
    <property type="match status" value="1"/>
</dbReference>
<dbReference type="GO" id="GO:0033065">
    <property type="term" value="C:Rad51C-XRCC3 complex"/>
    <property type="evidence" value="ECO:0007669"/>
    <property type="project" value="TreeGrafter"/>
</dbReference>
<dbReference type="GO" id="GO:0007131">
    <property type="term" value="P:reciprocal meiotic recombination"/>
    <property type="evidence" value="ECO:0007669"/>
    <property type="project" value="TreeGrafter"/>
</dbReference>
<evidence type="ECO:0000256" key="7">
    <source>
        <dbReference type="SAM" id="MobiDB-lite"/>
    </source>
</evidence>
<evidence type="ECO:0000259" key="8">
    <source>
        <dbReference type="PROSITE" id="PS50162"/>
    </source>
</evidence>
<dbReference type="Proteomes" id="UP000267821">
    <property type="component" value="Unassembled WGS sequence"/>
</dbReference>
<feature type="region of interest" description="Disordered" evidence="7">
    <location>
        <begin position="79"/>
        <end position="98"/>
    </location>
</feature>
<gene>
    <name evidence="9" type="ORF">L211DRAFT_848922</name>
</gene>
<dbReference type="Gene3D" id="3.40.50.300">
    <property type="entry name" value="P-loop containing nucleotide triphosphate hydrolases"/>
    <property type="match status" value="1"/>
</dbReference>
<dbReference type="InParanoid" id="A0A3N4LVE9"/>
<dbReference type="InterPro" id="IPR027417">
    <property type="entry name" value="P-loop_NTPase"/>
</dbReference>
<reference evidence="9 10" key="1">
    <citation type="journal article" date="2018" name="Nat. Ecol. Evol.">
        <title>Pezizomycetes genomes reveal the molecular basis of ectomycorrhizal truffle lifestyle.</title>
        <authorList>
            <person name="Murat C."/>
            <person name="Payen T."/>
            <person name="Noel B."/>
            <person name="Kuo A."/>
            <person name="Morin E."/>
            <person name="Chen J."/>
            <person name="Kohler A."/>
            <person name="Krizsan K."/>
            <person name="Balestrini R."/>
            <person name="Da Silva C."/>
            <person name="Montanini B."/>
            <person name="Hainaut M."/>
            <person name="Levati E."/>
            <person name="Barry K.W."/>
            <person name="Belfiori B."/>
            <person name="Cichocki N."/>
            <person name="Clum A."/>
            <person name="Dockter R.B."/>
            <person name="Fauchery L."/>
            <person name="Guy J."/>
            <person name="Iotti M."/>
            <person name="Le Tacon F."/>
            <person name="Lindquist E.A."/>
            <person name="Lipzen A."/>
            <person name="Malagnac F."/>
            <person name="Mello A."/>
            <person name="Molinier V."/>
            <person name="Miyauchi S."/>
            <person name="Poulain J."/>
            <person name="Riccioni C."/>
            <person name="Rubini A."/>
            <person name="Sitrit Y."/>
            <person name="Splivallo R."/>
            <person name="Traeger S."/>
            <person name="Wang M."/>
            <person name="Zifcakova L."/>
            <person name="Wipf D."/>
            <person name="Zambonelli A."/>
            <person name="Paolocci F."/>
            <person name="Nowrousian M."/>
            <person name="Ottonello S."/>
            <person name="Baldrian P."/>
            <person name="Spatafora J.W."/>
            <person name="Henrissat B."/>
            <person name="Nagy L.G."/>
            <person name="Aury J.M."/>
            <person name="Wincker P."/>
            <person name="Grigoriev I.V."/>
            <person name="Bonfante P."/>
            <person name="Martin F.M."/>
        </authorList>
    </citation>
    <scope>NUCLEOTIDE SEQUENCE [LARGE SCALE GENOMIC DNA]</scope>
    <source>
        <strain evidence="9 10">ATCC MYA-4762</strain>
    </source>
</reference>
<proteinExistence type="predicted"/>
<keyword evidence="5" id="KW-0234">DNA repair</keyword>
<keyword evidence="6" id="KW-0539">Nucleus</keyword>
<keyword evidence="3" id="KW-0227">DNA damage</keyword>
<dbReference type="GO" id="GO:0005524">
    <property type="term" value="F:ATP binding"/>
    <property type="evidence" value="ECO:0007669"/>
    <property type="project" value="UniProtKB-KW"/>
</dbReference>
<evidence type="ECO:0000256" key="2">
    <source>
        <dbReference type="ARBA" id="ARBA00022741"/>
    </source>
</evidence>
<feature type="domain" description="RecA family profile 1" evidence="8">
    <location>
        <begin position="36"/>
        <end position="264"/>
    </location>
</feature>
<comment type="subcellular location">
    <subcellularLocation>
        <location evidence="1">Nucleus</location>
    </subcellularLocation>
</comment>
<dbReference type="GO" id="GO:0008821">
    <property type="term" value="F:crossover junction DNA endonuclease activity"/>
    <property type="evidence" value="ECO:0007669"/>
    <property type="project" value="TreeGrafter"/>
</dbReference>
<evidence type="ECO:0000256" key="5">
    <source>
        <dbReference type="ARBA" id="ARBA00023204"/>
    </source>
</evidence>